<dbReference type="GO" id="GO:0061891">
    <property type="term" value="F:calcium ion sensor activity"/>
    <property type="evidence" value="ECO:0007669"/>
    <property type="project" value="TreeGrafter"/>
</dbReference>
<evidence type="ECO:0000313" key="6">
    <source>
        <dbReference type="Proteomes" id="UP000663852"/>
    </source>
</evidence>
<feature type="chain" id="PRO_5032413505" description="EF-hand domain-containing protein" evidence="3">
    <location>
        <begin position="20"/>
        <end position="495"/>
    </location>
</feature>
<evidence type="ECO:0000259" key="4">
    <source>
        <dbReference type="PROSITE" id="PS50222"/>
    </source>
</evidence>
<dbReference type="GO" id="GO:0016020">
    <property type="term" value="C:membrane"/>
    <property type="evidence" value="ECO:0007669"/>
    <property type="project" value="InterPro"/>
</dbReference>
<dbReference type="OrthoDB" id="186625at2759"/>
<evidence type="ECO:0000256" key="1">
    <source>
        <dbReference type="ARBA" id="ARBA00022837"/>
    </source>
</evidence>
<reference evidence="5" key="1">
    <citation type="submission" date="2021-02" db="EMBL/GenBank/DDBJ databases">
        <authorList>
            <person name="Nowell W R."/>
        </authorList>
    </citation>
    <scope>NUCLEOTIDE SEQUENCE</scope>
</reference>
<keyword evidence="2" id="KW-1015">Disulfide bond</keyword>
<dbReference type="PANTHER" id="PTHR47065:SF1">
    <property type="entry name" value="EF-HAND CALCIUM-BINDING DOMAIN-CONTAINING PROTEIN 9"/>
    <property type="match status" value="1"/>
</dbReference>
<dbReference type="InterPro" id="IPR018247">
    <property type="entry name" value="EF_Hand_1_Ca_BS"/>
</dbReference>
<feature type="signal peptide" evidence="3">
    <location>
        <begin position="1"/>
        <end position="19"/>
    </location>
</feature>
<dbReference type="InterPro" id="IPR002048">
    <property type="entry name" value="EF_hand_dom"/>
</dbReference>
<dbReference type="PANTHER" id="PTHR47065">
    <property type="entry name" value="EF-HAND CALCIUM-BINDING DOMAIN-CONTAINING PROTEIN 9"/>
    <property type="match status" value="1"/>
</dbReference>
<organism evidence="5 6">
    <name type="scientific">Adineta ricciae</name>
    <name type="common">Rotifer</name>
    <dbReference type="NCBI Taxonomy" id="249248"/>
    <lineage>
        <taxon>Eukaryota</taxon>
        <taxon>Metazoa</taxon>
        <taxon>Spiralia</taxon>
        <taxon>Gnathifera</taxon>
        <taxon>Rotifera</taxon>
        <taxon>Eurotatoria</taxon>
        <taxon>Bdelloidea</taxon>
        <taxon>Adinetida</taxon>
        <taxon>Adinetidae</taxon>
        <taxon>Adineta</taxon>
    </lineage>
</organism>
<dbReference type="Gene3D" id="3.10.250.10">
    <property type="entry name" value="SRCR-like domain"/>
    <property type="match status" value="1"/>
</dbReference>
<sequence length="495" mass="56513">MQSTFIAIVIFAAYGLAKGNSLYELEPQNRDVGLATCEKIYGLMAYPRVIKNITVLRTSPLRVRVYLLAQGPSKSIPFSVEGMVCQVGFDQNAANAACRSQNFHNAVMVTDIAWHEPPASYGQQCIMDTESYKSVIPCEYILHQLSCPASATNLVDCRFPPLFSQSLSCNAYTHQEFLREVTSHQEFSPSQTMHLHFNPSILDYIHLTPPSWSITTISMKFCAILFSLLDFDKTNHLEEYHIHALLIYLTNISKNQTSTLFYKLDLDRSGAMELEEFFILISLLIANKDKKEKEFMHAHSKTVFELLDDDSSGSITVEEFQRLGYLFNLDNREIRIIFKDFDVSGDDALDYSEFCMFTLACINKQKLMKKKRFKTLLQRRFRFLAKQRQPVVEYINKAINECVPGLLVYDETDSFPRVNFPNDLILPCQQSNIYHDSLPAPITSIVTDSVLVKNSVYDQETLSDVFDSIDIPHNDSRSTKSQLFSQSNYSSSSIF</sequence>
<gene>
    <name evidence="5" type="ORF">EDS130_LOCUS38413</name>
</gene>
<dbReference type="SUPFAM" id="SSF56487">
    <property type="entry name" value="SRCR-like"/>
    <property type="match status" value="1"/>
</dbReference>
<comment type="caution">
    <text evidence="5">The sequence shown here is derived from an EMBL/GenBank/DDBJ whole genome shotgun (WGS) entry which is preliminary data.</text>
</comment>
<dbReference type="Pfam" id="PF13833">
    <property type="entry name" value="EF-hand_8"/>
    <property type="match status" value="1"/>
</dbReference>
<dbReference type="InterPro" id="IPR011992">
    <property type="entry name" value="EF-hand-dom_pair"/>
</dbReference>
<proteinExistence type="predicted"/>
<dbReference type="AlphaFoldDB" id="A0A815NU60"/>
<dbReference type="SUPFAM" id="SSF47473">
    <property type="entry name" value="EF-hand"/>
    <property type="match status" value="1"/>
</dbReference>
<accession>A0A815NU60</accession>
<dbReference type="Pfam" id="PF13499">
    <property type="entry name" value="EF-hand_7"/>
    <property type="match status" value="1"/>
</dbReference>
<dbReference type="SMART" id="SM00054">
    <property type="entry name" value="EFh"/>
    <property type="match status" value="3"/>
</dbReference>
<dbReference type="GO" id="GO:0005509">
    <property type="term" value="F:calcium ion binding"/>
    <property type="evidence" value="ECO:0007669"/>
    <property type="project" value="InterPro"/>
</dbReference>
<dbReference type="Gene3D" id="1.10.238.10">
    <property type="entry name" value="EF-hand"/>
    <property type="match status" value="1"/>
</dbReference>
<feature type="domain" description="EF-hand" evidence="4">
    <location>
        <begin position="295"/>
        <end position="330"/>
    </location>
</feature>
<dbReference type="Proteomes" id="UP000663852">
    <property type="component" value="Unassembled WGS sequence"/>
</dbReference>
<dbReference type="PROSITE" id="PS00018">
    <property type="entry name" value="EF_HAND_1"/>
    <property type="match status" value="3"/>
</dbReference>
<keyword evidence="3" id="KW-0732">Signal</keyword>
<dbReference type="CDD" id="cd00051">
    <property type="entry name" value="EFh"/>
    <property type="match status" value="1"/>
</dbReference>
<dbReference type="EMBL" id="CAJNOJ010000400">
    <property type="protein sequence ID" value="CAF1434246.1"/>
    <property type="molecule type" value="Genomic_DNA"/>
</dbReference>
<protein>
    <recommendedName>
        <fullName evidence="4">EF-hand domain-containing protein</fullName>
    </recommendedName>
</protein>
<dbReference type="GO" id="GO:0005737">
    <property type="term" value="C:cytoplasm"/>
    <property type="evidence" value="ECO:0007669"/>
    <property type="project" value="TreeGrafter"/>
</dbReference>
<evidence type="ECO:0000256" key="2">
    <source>
        <dbReference type="ARBA" id="ARBA00023157"/>
    </source>
</evidence>
<dbReference type="InterPro" id="IPR042798">
    <property type="entry name" value="EFCAB9"/>
</dbReference>
<evidence type="ECO:0000313" key="5">
    <source>
        <dbReference type="EMBL" id="CAF1434246.1"/>
    </source>
</evidence>
<evidence type="ECO:0000256" key="3">
    <source>
        <dbReference type="SAM" id="SignalP"/>
    </source>
</evidence>
<dbReference type="PROSITE" id="PS50222">
    <property type="entry name" value="EF_HAND_2"/>
    <property type="match status" value="1"/>
</dbReference>
<keyword evidence="1" id="KW-0106">Calcium</keyword>
<name>A0A815NU60_ADIRI</name>
<dbReference type="InterPro" id="IPR036772">
    <property type="entry name" value="SRCR-like_dom_sf"/>
</dbReference>